<feature type="region of interest" description="Disordered" evidence="6">
    <location>
        <begin position="264"/>
        <end position="321"/>
    </location>
</feature>
<feature type="region of interest" description="Disordered" evidence="6">
    <location>
        <begin position="184"/>
        <end position="205"/>
    </location>
</feature>
<accession>A0ABT6NJ47</accession>
<dbReference type="InterPro" id="IPR014284">
    <property type="entry name" value="RNA_pol_sigma-70_dom"/>
</dbReference>
<keyword evidence="2" id="KW-0805">Transcription regulation</keyword>
<evidence type="ECO:0000256" key="5">
    <source>
        <dbReference type="ARBA" id="ARBA00023163"/>
    </source>
</evidence>
<keyword evidence="5" id="KW-0804">Transcription</keyword>
<dbReference type="InterPro" id="IPR013249">
    <property type="entry name" value="RNA_pol_sigma70_r4_t2"/>
</dbReference>
<name>A0ABT6NJ47_9BACT</name>
<dbReference type="NCBIfam" id="TIGR02937">
    <property type="entry name" value="sigma70-ECF"/>
    <property type="match status" value="1"/>
</dbReference>
<evidence type="ECO:0000256" key="1">
    <source>
        <dbReference type="ARBA" id="ARBA00010641"/>
    </source>
</evidence>
<evidence type="ECO:0000256" key="4">
    <source>
        <dbReference type="ARBA" id="ARBA00023125"/>
    </source>
</evidence>
<keyword evidence="4" id="KW-0238">DNA-binding</keyword>
<dbReference type="PANTHER" id="PTHR43133">
    <property type="entry name" value="RNA POLYMERASE ECF-TYPE SIGMA FACTO"/>
    <property type="match status" value="1"/>
</dbReference>
<feature type="domain" description="RNA polymerase sigma factor 70 region 4 type 2" evidence="7">
    <location>
        <begin position="105"/>
        <end position="151"/>
    </location>
</feature>
<organism evidence="8 9">
    <name type="scientific">Polyangium sorediatum</name>
    <dbReference type="NCBI Taxonomy" id="889274"/>
    <lineage>
        <taxon>Bacteria</taxon>
        <taxon>Pseudomonadati</taxon>
        <taxon>Myxococcota</taxon>
        <taxon>Polyangia</taxon>
        <taxon>Polyangiales</taxon>
        <taxon>Polyangiaceae</taxon>
        <taxon>Polyangium</taxon>
    </lineage>
</organism>
<comment type="caution">
    <text evidence="8">The sequence shown here is derived from an EMBL/GenBank/DDBJ whole genome shotgun (WGS) entry which is preliminary data.</text>
</comment>
<feature type="compositionally biased region" description="Pro residues" evidence="6">
    <location>
        <begin position="268"/>
        <end position="295"/>
    </location>
</feature>
<evidence type="ECO:0000256" key="3">
    <source>
        <dbReference type="ARBA" id="ARBA00023082"/>
    </source>
</evidence>
<keyword evidence="9" id="KW-1185">Reference proteome</keyword>
<sequence>MNDREFARALESQRTKLQHWLSRRFLAADVPDLVQESLLRCWKNRQDYDPTKEIGGWVHYQMRTVAHVHHKRARVREEAAPLLREEDVAPSTPEREASNHEKDLLLHHILASLPTQEREMVAARFFDELSIREIAASFNRTADAVDAALRRVNKKTREALQRAGVEDARRAAVLPFFMERSGGTEMEDAAPSEQPAVWTSPPAGGRASEPSRVAWGPLALRLAAAAGVVPLLLYLLSQREASWANHLALVMPDLRPGGVVPLVTDPMQPSPTTEPPPLCPPSSPAPRTPPCPPDVPKNAGPRSLGRAAVTAHEQGDKKSAAEACRLAGPNSVFCRELQSLHP</sequence>
<evidence type="ECO:0000256" key="6">
    <source>
        <dbReference type="SAM" id="MobiDB-lite"/>
    </source>
</evidence>
<dbReference type="EMBL" id="JARZHI010000002">
    <property type="protein sequence ID" value="MDI1428324.1"/>
    <property type="molecule type" value="Genomic_DNA"/>
</dbReference>
<keyword evidence="3" id="KW-0731">Sigma factor</keyword>
<dbReference type="InterPro" id="IPR013325">
    <property type="entry name" value="RNA_pol_sigma_r2"/>
</dbReference>
<protein>
    <submittedName>
        <fullName evidence="8">Sigma-70 family RNA polymerase sigma factor</fullName>
    </submittedName>
</protein>
<comment type="similarity">
    <text evidence="1">Belongs to the sigma-70 factor family. ECF subfamily.</text>
</comment>
<dbReference type="RefSeq" id="WP_284719944.1">
    <property type="nucleotide sequence ID" value="NZ_JARZHI010000002.1"/>
</dbReference>
<dbReference type="Proteomes" id="UP001160301">
    <property type="component" value="Unassembled WGS sequence"/>
</dbReference>
<evidence type="ECO:0000313" key="8">
    <source>
        <dbReference type="EMBL" id="MDI1428324.1"/>
    </source>
</evidence>
<evidence type="ECO:0000259" key="7">
    <source>
        <dbReference type="Pfam" id="PF08281"/>
    </source>
</evidence>
<evidence type="ECO:0000256" key="2">
    <source>
        <dbReference type="ARBA" id="ARBA00023015"/>
    </source>
</evidence>
<proteinExistence type="inferred from homology"/>
<dbReference type="InterPro" id="IPR039425">
    <property type="entry name" value="RNA_pol_sigma-70-like"/>
</dbReference>
<dbReference type="SUPFAM" id="SSF88659">
    <property type="entry name" value="Sigma3 and sigma4 domains of RNA polymerase sigma factors"/>
    <property type="match status" value="1"/>
</dbReference>
<dbReference type="Pfam" id="PF08281">
    <property type="entry name" value="Sigma70_r4_2"/>
    <property type="match status" value="1"/>
</dbReference>
<evidence type="ECO:0000313" key="9">
    <source>
        <dbReference type="Proteomes" id="UP001160301"/>
    </source>
</evidence>
<dbReference type="InterPro" id="IPR036388">
    <property type="entry name" value="WH-like_DNA-bd_sf"/>
</dbReference>
<dbReference type="InterPro" id="IPR013324">
    <property type="entry name" value="RNA_pol_sigma_r3/r4-like"/>
</dbReference>
<dbReference type="Gene3D" id="1.10.10.10">
    <property type="entry name" value="Winged helix-like DNA-binding domain superfamily/Winged helix DNA-binding domain"/>
    <property type="match status" value="1"/>
</dbReference>
<gene>
    <name evidence="8" type="ORF">QHF89_02435</name>
</gene>
<dbReference type="PANTHER" id="PTHR43133:SF8">
    <property type="entry name" value="RNA POLYMERASE SIGMA FACTOR HI_1459-RELATED"/>
    <property type="match status" value="1"/>
</dbReference>
<dbReference type="SUPFAM" id="SSF88946">
    <property type="entry name" value="Sigma2 domain of RNA polymerase sigma factors"/>
    <property type="match status" value="1"/>
</dbReference>
<reference evidence="8 9" key="1">
    <citation type="submission" date="2023-04" db="EMBL/GenBank/DDBJ databases">
        <title>The genome sequence of Polyangium sorediatum DSM14670.</title>
        <authorList>
            <person name="Zhang X."/>
        </authorList>
    </citation>
    <scope>NUCLEOTIDE SEQUENCE [LARGE SCALE GENOMIC DNA]</scope>
    <source>
        <strain evidence="8 9">DSM 14670</strain>
    </source>
</reference>
<dbReference type="Gene3D" id="1.10.1740.10">
    <property type="match status" value="1"/>
</dbReference>